<dbReference type="EMBL" id="CAEZTD010000064">
    <property type="protein sequence ID" value="CAB4563715.1"/>
    <property type="molecule type" value="Genomic_DNA"/>
</dbReference>
<proteinExistence type="inferred from homology"/>
<name>A0A6J6DL51_9ZZZZ</name>
<dbReference type="PANTHER" id="PTHR42790:SF19">
    <property type="entry name" value="KYNURENINE_ALPHA-AMINOADIPATE AMINOTRANSFERASE, MITOCHONDRIAL"/>
    <property type="match status" value="1"/>
</dbReference>
<dbReference type="Gene3D" id="3.40.640.10">
    <property type="entry name" value="Type I PLP-dependent aspartate aminotransferase-like (Major domain)"/>
    <property type="match status" value="1"/>
</dbReference>
<dbReference type="InterPro" id="IPR015422">
    <property type="entry name" value="PyrdxlP-dep_Trfase_small"/>
</dbReference>
<dbReference type="AlphaFoldDB" id="A0A6J6DL51"/>
<keyword evidence="6" id="KW-0663">Pyridoxal phosphate</keyword>
<evidence type="ECO:0000256" key="5">
    <source>
        <dbReference type="ARBA" id="ARBA00022679"/>
    </source>
</evidence>
<keyword evidence="5" id="KW-0808">Transferase</keyword>
<dbReference type="GO" id="GO:0008483">
    <property type="term" value="F:transaminase activity"/>
    <property type="evidence" value="ECO:0007669"/>
    <property type="project" value="UniProtKB-KW"/>
</dbReference>
<dbReference type="Gene3D" id="3.90.1150.10">
    <property type="entry name" value="Aspartate Aminotransferase, domain 1"/>
    <property type="match status" value="1"/>
</dbReference>
<evidence type="ECO:0000256" key="1">
    <source>
        <dbReference type="ARBA" id="ARBA00001933"/>
    </source>
</evidence>
<gene>
    <name evidence="9" type="ORF">UFOPK1591_00899</name>
</gene>
<evidence type="ECO:0000259" key="8">
    <source>
        <dbReference type="Pfam" id="PF00155"/>
    </source>
</evidence>
<keyword evidence="4" id="KW-0032">Aminotransferase</keyword>
<dbReference type="InterPro" id="IPR050859">
    <property type="entry name" value="Class-I_PLP-dep_aminotransf"/>
</dbReference>
<dbReference type="InterPro" id="IPR015424">
    <property type="entry name" value="PyrdxlP-dep_Trfase"/>
</dbReference>
<dbReference type="FunFam" id="3.40.640.10:FF:000053">
    <property type="entry name" value="Aminotransferase, class I"/>
    <property type="match status" value="1"/>
</dbReference>
<evidence type="ECO:0000256" key="7">
    <source>
        <dbReference type="SAM" id="MobiDB-lite"/>
    </source>
</evidence>
<evidence type="ECO:0000313" key="9">
    <source>
        <dbReference type="EMBL" id="CAB4563715.1"/>
    </source>
</evidence>
<dbReference type="GO" id="GO:1901605">
    <property type="term" value="P:alpha-amino acid metabolic process"/>
    <property type="evidence" value="ECO:0007669"/>
    <property type="project" value="TreeGrafter"/>
</dbReference>
<reference evidence="9" key="1">
    <citation type="submission" date="2020-05" db="EMBL/GenBank/DDBJ databases">
        <authorList>
            <person name="Chiriac C."/>
            <person name="Salcher M."/>
            <person name="Ghai R."/>
            <person name="Kavagutti S V."/>
        </authorList>
    </citation>
    <scope>NUCLEOTIDE SEQUENCE</scope>
</reference>
<comment type="similarity">
    <text evidence="2">Belongs to the class-I pyridoxal-phosphate-dependent aminotransferase family.</text>
</comment>
<evidence type="ECO:0000256" key="2">
    <source>
        <dbReference type="ARBA" id="ARBA00007441"/>
    </source>
</evidence>
<comment type="subunit">
    <text evidence="3">Homodimer.</text>
</comment>
<dbReference type="CDD" id="cd00609">
    <property type="entry name" value="AAT_like"/>
    <property type="match status" value="1"/>
</dbReference>
<organism evidence="9">
    <name type="scientific">freshwater metagenome</name>
    <dbReference type="NCBI Taxonomy" id="449393"/>
    <lineage>
        <taxon>unclassified sequences</taxon>
        <taxon>metagenomes</taxon>
        <taxon>ecological metagenomes</taxon>
    </lineage>
</organism>
<dbReference type="InterPro" id="IPR004839">
    <property type="entry name" value="Aminotransferase_I/II_large"/>
</dbReference>
<evidence type="ECO:0000256" key="6">
    <source>
        <dbReference type="ARBA" id="ARBA00022898"/>
    </source>
</evidence>
<feature type="domain" description="Aminotransferase class I/classII large" evidence="8">
    <location>
        <begin position="61"/>
        <end position="386"/>
    </location>
</feature>
<evidence type="ECO:0000256" key="4">
    <source>
        <dbReference type="ARBA" id="ARBA00022576"/>
    </source>
</evidence>
<dbReference type="PANTHER" id="PTHR42790">
    <property type="entry name" value="AMINOTRANSFERASE"/>
    <property type="match status" value="1"/>
</dbReference>
<comment type="cofactor">
    <cofactor evidence="1">
        <name>pyridoxal 5'-phosphate</name>
        <dbReference type="ChEBI" id="CHEBI:597326"/>
    </cofactor>
</comment>
<sequence>MTSSTPNSGAINLDPWFGHYAERASGLSASEVRALFAVASRPEVVSLAGGMPFVRALPQDLVSDALDRVMRDSGPTALQYGSGQGVPALREQILEIMALEGISASSDDVVVTTGSQQALDLVAKLFIDPGDVILAEAPSYVGAIGVFRSYQATMVHLETDADGLVPEALAEGIRRIRADGRTIKFLYTIPNFHNPAGVTLSAERRPEIVRICAEAGVLILEDNPYGLLHFDEPVPDALRSLNPDGIIYLGSFSKTLAPGFRVGWALAPHAIREKLVLAAEAAILCPSSFSQLVISQYLATADWKAQINEFRGVYRDRRDAMLDALGEHLPDLSWNVPNGGFYIWVTLPDDLDSKAMLPRAVTELVAYTPGTAFFADGNGRHNMRLSFCYPPPEAIRLGIRRLATVIAGERDLLETFAGTGRLTPNGSGDSVTAPPPDLS</sequence>
<accession>A0A6J6DL51</accession>
<dbReference type="SUPFAM" id="SSF53383">
    <property type="entry name" value="PLP-dependent transferases"/>
    <property type="match status" value="1"/>
</dbReference>
<evidence type="ECO:0000256" key="3">
    <source>
        <dbReference type="ARBA" id="ARBA00011738"/>
    </source>
</evidence>
<dbReference type="GO" id="GO:0030170">
    <property type="term" value="F:pyridoxal phosphate binding"/>
    <property type="evidence" value="ECO:0007669"/>
    <property type="project" value="InterPro"/>
</dbReference>
<protein>
    <submittedName>
        <fullName evidence="9">Unannotated protein</fullName>
    </submittedName>
</protein>
<dbReference type="Pfam" id="PF00155">
    <property type="entry name" value="Aminotran_1_2"/>
    <property type="match status" value="1"/>
</dbReference>
<dbReference type="InterPro" id="IPR015421">
    <property type="entry name" value="PyrdxlP-dep_Trfase_major"/>
</dbReference>
<feature type="region of interest" description="Disordered" evidence="7">
    <location>
        <begin position="418"/>
        <end position="439"/>
    </location>
</feature>